<dbReference type="Gene3D" id="3.40.980.10">
    <property type="entry name" value="MoaB/Mog-like domain"/>
    <property type="match status" value="1"/>
</dbReference>
<dbReference type="InterPro" id="IPR036135">
    <property type="entry name" value="MoeA_linker/N_sf"/>
</dbReference>
<accession>A0A0S2M179</accession>
<dbReference type="PANTHER" id="PTHR10192:SF5">
    <property type="entry name" value="GEPHYRIN"/>
    <property type="match status" value="1"/>
</dbReference>
<dbReference type="Pfam" id="PF00994">
    <property type="entry name" value="MoCF_biosynth"/>
    <property type="match status" value="1"/>
</dbReference>
<proteinExistence type="inferred from homology"/>
<dbReference type="Pfam" id="PF03453">
    <property type="entry name" value="MoeA_N"/>
    <property type="match status" value="1"/>
</dbReference>
<dbReference type="EC" id="2.10.1.1" evidence="7"/>
<dbReference type="InterPro" id="IPR036688">
    <property type="entry name" value="MoeA_C_domain_IV_sf"/>
</dbReference>
<dbReference type="InterPro" id="IPR005110">
    <property type="entry name" value="MoeA_linker/N"/>
</dbReference>
<dbReference type="GO" id="GO:0006777">
    <property type="term" value="P:Mo-molybdopterin cofactor biosynthetic process"/>
    <property type="evidence" value="ECO:0007669"/>
    <property type="project" value="UniProtKB-UniRule"/>
</dbReference>
<dbReference type="Pfam" id="PF03454">
    <property type="entry name" value="MoeA_C"/>
    <property type="match status" value="1"/>
</dbReference>
<organism evidence="9 10">
    <name type="scientific">Arthrobacter alpinus</name>
    <dbReference type="NCBI Taxonomy" id="656366"/>
    <lineage>
        <taxon>Bacteria</taxon>
        <taxon>Bacillati</taxon>
        <taxon>Actinomycetota</taxon>
        <taxon>Actinomycetes</taxon>
        <taxon>Micrococcales</taxon>
        <taxon>Micrococcaceae</taxon>
        <taxon>Arthrobacter</taxon>
    </lineage>
</organism>
<keyword evidence="7" id="KW-0808">Transferase</keyword>
<evidence type="ECO:0000313" key="10">
    <source>
        <dbReference type="Proteomes" id="UP000059574"/>
    </source>
</evidence>
<dbReference type="GO" id="GO:0046872">
    <property type="term" value="F:metal ion binding"/>
    <property type="evidence" value="ECO:0007669"/>
    <property type="project" value="UniProtKB-UniRule"/>
</dbReference>
<evidence type="ECO:0000256" key="6">
    <source>
        <dbReference type="ARBA" id="ARBA00047317"/>
    </source>
</evidence>
<dbReference type="GO" id="GO:0061599">
    <property type="term" value="F:molybdopterin molybdotransferase activity"/>
    <property type="evidence" value="ECO:0007669"/>
    <property type="project" value="UniProtKB-UniRule"/>
</dbReference>
<dbReference type="UniPathway" id="UPA00344"/>
<keyword evidence="7" id="KW-0460">Magnesium</keyword>
<evidence type="ECO:0000256" key="5">
    <source>
        <dbReference type="ARBA" id="ARBA00023150"/>
    </source>
</evidence>
<evidence type="ECO:0000259" key="8">
    <source>
        <dbReference type="SMART" id="SM00852"/>
    </source>
</evidence>
<feature type="domain" description="MoaB/Mog" evidence="8">
    <location>
        <begin position="213"/>
        <end position="369"/>
    </location>
</feature>
<name>A0A0S2M179_9MICC</name>
<evidence type="ECO:0000313" key="9">
    <source>
        <dbReference type="EMBL" id="ALO67577.1"/>
    </source>
</evidence>
<evidence type="ECO:0000256" key="1">
    <source>
        <dbReference type="ARBA" id="ARBA00002901"/>
    </source>
</evidence>
<dbReference type="InterPro" id="IPR036425">
    <property type="entry name" value="MoaB/Mog-like_dom_sf"/>
</dbReference>
<reference evidence="10" key="1">
    <citation type="submission" date="2015-11" db="EMBL/GenBank/DDBJ databases">
        <authorList>
            <person name="Kumar R."/>
            <person name="Singh D."/>
            <person name="Swarnkar M.K."/>
            <person name="Singh A.K."/>
            <person name="Kumar S."/>
        </authorList>
    </citation>
    <scope>NUCLEOTIDE SEQUENCE [LARGE SCALE GENOMIC DNA]</scope>
    <source>
        <strain evidence="10">ERGS4:06</strain>
    </source>
</reference>
<dbReference type="InterPro" id="IPR005111">
    <property type="entry name" value="MoeA_C_domain_IV"/>
</dbReference>
<reference evidence="9 10" key="2">
    <citation type="journal article" date="2016" name="J. Biotechnol.">
        <title>Complete genome sequence of Arthrobacter alpinus ERGS4:06, a yellow pigmented bacterium tolerant to cold and radiations isolated from Sikkim Himalaya.</title>
        <authorList>
            <person name="Kumar R."/>
            <person name="Singh D."/>
            <person name="Swarnkar M.K."/>
            <person name="Singh A.K."/>
            <person name="Kumar S."/>
        </authorList>
    </citation>
    <scope>NUCLEOTIDE SEQUENCE [LARGE SCALE GENOMIC DNA]</scope>
    <source>
        <strain evidence="9 10">ERGS4:06</strain>
    </source>
</reference>
<dbReference type="NCBIfam" id="NF045515">
    <property type="entry name" value="Glp_gephyrin"/>
    <property type="match status" value="1"/>
</dbReference>
<dbReference type="Proteomes" id="UP000059574">
    <property type="component" value="Chromosome"/>
</dbReference>
<protein>
    <recommendedName>
        <fullName evidence="7">Molybdopterin molybdenumtransferase</fullName>
        <ecNumber evidence="7">2.10.1.1</ecNumber>
    </recommendedName>
</protein>
<keyword evidence="5 7" id="KW-0501">Molybdenum cofactor biosynthesis</keyword>
<sequence>MPTGVRRKDAMRRTVAEHQKAVEGLLRRSWAGLPASIMDDGGTILPLAHALGRVLASDLVAPLDLPPFPNSQMDGYAVAVTGELVAEEHSQSADSDKSTTFSFLVGDTIAAGAVPAALDPGTAAPIMTGAMMPAGANAVVPVELAVPSEFVAAGGSVALPVPAAGTFVRERGSDVQCGAVVAAAGSLLNQAHLGLAAALGFTELPVRRRPRVLLLTTGDEVLAPGDPAAADGLPPGMIFDANEALLRAGLEEAGVEVLHSYVVRDDPAALLRLLEGHVGSLQAGSGPPEPSCDMVISAGGISAGAFEVVKQALGNAGPQAQMDFVHVAMQPGGPQGLGTFRGVPFLGLPGNPVSAFVSVELFLRPALSALLGAPALRHRVVAVLEHGMSSPEGKHQIRRGVYAGPEFESAPSVREVGGSSSHLLGSLAQANALIQVPAGVTELQAGAKVEVWLL</sequence>
<dbReference type="SUPFAM" id="SSF63882">
    <property type="entry name" value="MoeA N-terminal region -like"/>
    <property type="match status" value="1"/>
</dbReference>
<dbReference type="GO" id="GO:0005829">
    <property type="term" value="C:cytosol"/>
    <property type="evidence" value="ECO:0007669"/>
    <property type="project" value="TreeGrafter"/>
</dbReference>
<comment type="cofactor">
    <cofactor evidence="7">
        <name>Mg(2+)</name>
        <dbReference type="ChEBI" id="CHEBI:18420"/>
    </cofactor>
</comment>
<dbReference type="Gene3D" id="2.170.190.11">
    <property type="entry name" value="Molybdopterin biosynthesis moea protein, domain 3"/>
    <property type="match status" value="1"/>
</dbReference>
<dbReference type="InterPro" id="IPR038987">
    <property type="entry name" value="MoeA-like"/>
</dbReference>
<comment type="catalytic activity">
    <reaction evidence="6">
        <text>adenylyl-molybdopterin + molybdate = Mo-molybdopterin + AMP + H(+)</text>
        <dbReference type="Rhea" id="RHEA:35047"/>
        <dbReference type="ChEBI" id="CHEBI:15378"/>
        <dbReference type="ChEBI" id="CHEBI:36264"/>
        <dbReference type="ChEBI" id="CHEBI:62727"/>
        <dbReference type="ChEBI" id="CHEBI:71302"/>
        <dbReference type="ChEBI" id="CHEBI:456215"/>
        <dbReference type="EC" id="2.10.1.1"/>
    </reaction>
</comment>
<evidence type="ECO:0000256" key="3">
    <source>
        <dbReference type="ARBA" id="ARBA00010763"/>
    </source>
</evidence>
<dbReference type="Gene3D" id="3.90.105.10">
    <property type="entry name" value="Molybdopterin biosynthesis moea protein, domain 2"/>
    <property type="match status" value="1"/>
</dbReference>
<dbReference type="AlphaFoldDB" id="A0A0S2M179"/>
<dbReference type="EMBL" id="CP013200">
    <property type="protein sequence ID" value="ALO67577.1"/>
    <property type="molecule type" value="Genomic_DNA"/>
</dbReference>
<dbReference type="CDD" id="cd00887">
    <property type="entry name" value="MoeA"/>
    <property type="match status" value="1"/>
</dbReference>
<evidence type="ECO:0000256" key="7">
    <source>
        <dbReference type="RuleBase" id="RU365090"/>
    </source>
</evidence>
<gene>
    <name evidence="9" type="ORF">AS189_15110</name>
</gene>
<dbReference type="SUPFAM" id="SSF53218">
    <property type="entry name" value="Molybdenum cofactor biosynthesis proteins"/>
    <property type="match status" value="1"/>
</dbReference>
<keyword evidence="4 7" id="KW-0500">Molybdenum</keyword>
<evidence type="ECO:0000256" key="4">
    <source>
        <dbReference type="ARBA" id="ARBA00022505"/>
    </source>
</evidence>
<dbReference type="PANTHER" id="PTHR10192">
    <property type="entry name" value="MOLYBDOPTERIN BIOSYNTHESIS PROTEIN"/>
    <property type="match status" value="1"/>
</dbReference>
<dbReference type="Gene3D" id="2.40.340.10">
    <property type="entry name" value="MoeA, C-terminal, domain IV"/>
    <property type="match status" value="1"/>
</dbReference>
<keyword evidence="7" id="KW-0479">Metal-binding</keyword>
<dbReference type="SUPFAM" id="SSF63867">
    <property type="entry name" value="MoeA C-terminal domain-like"/>
    <property type="match status" value="1"/>
</dbReference>
<evidence type="ECO:0000256" key="2">
    <source>
        <dbReference type="ARBA" id="ARBA00005046"/>
    </source>
</evidence>
<dbReference type="SMART" id="SM00852">
    <property type="entry name" value="MoCF_biosynth"/>
    <property type="match status" value="1"/>
</dbReference>
<comment type="pathway">
    <text evidence="2 7">Cofactor biosynthesis; molybdopterin biosynthesis.</text>
</comment>
<dbReference type="InterPro" id="IPR001453">
    <property type="entry name" value="MoaB/Mog_dom"/>
</dbReference>
<comment type="similarity">
    <text evidence="3 7">Belongs to the MoeA family.</text>
</comment>
<comment type="function">
    <text evidence="1 7">Catalyzes the insertion of molybdate into adenylated molybdopterin with the concomitant release of AMP.</text>
</comment>